<dbReference type="PRINTS" id="PR00294">
    <property type="entry name" value="SSBTLNINHBTR"/>
</dbReference>
<feature type="domain" description="Subtilisin inhibitor" evidence="11">
    <location>
        <begin position="50"/>
        <end position="132"/>
    </location>
</feature>
<evidence type="ECO:0000256" key="5">
    <source>
        <dbReference type="ARBA" id="ARBA00022690"/>
    </source>
</evidence>
<keyword evidence="7" id="KW-1015">Disulfide bond</keyword>
<proteinExistence type="inferred from homology"/>
<keyword evidence="12" id="KW-0645">Protease</keyword>
<keyword evidence="12" id="KW-0378">Hydrolase</keyword>
<dbReference type="InterPro" id="IPR020054">
    <property type="entry name" value="Prot_inh_SSI_I16_CS"/>
</dbReference>
<dbReference type="InterPro" id="IPR036819">
    <property type="entry name" value="Subtilisin_inhibitor-like_sf"/>
</dbReference>
<evidence type="ECO:0000256" key="6">
    <source>
        <dbReference type="ARBA" id="ARBA00022900"/>
    </source>
</evidence>
<feature type="chain" id="PRO_5031388528" evidence="10">
    <location>
        <begin position="41"/>
        <end position="171"/>
    </location>
</feature>
<comment type="subunit">
    <text evidence="3">Homodimer.</text>
</comment>
<comment type="similarity">
    <text evidence="2 8">Belongs to the protease inhibitor I16 (SSI) family.</text>
</comment>
<evidence type="ECO:0000313" key="12">
    <source>
        <dbReference type="EMBL" id="MBA5220677.1"/>
    </source>
</evidence>
<evidence type="ECO:0000256" key="10">
    <source>
        <dbReference type="SAM" id="SignalP"/>
    </source>
</evidence>
<evidence type="ECO:0000256" key="8">
    <source>
        <dbReference type="RuleBase" id="RU003471"/>
    </source>
</evidence>
<comment type="caution">
    <text evidence="12">The sequence shown here is derived from an EMBL/GenBank/DDBJ whole genome shotgun (WGS) entry which is preliminary data.</text>
</comment>
<reference evidence="12 13" key="1">
    <citation type="submission" date="2020-07" db="EMBL/GenBank/DDBJ databases">
        <title>Differential regulation of undecylprodigiosin biosynthesis in the yeast-scavenging Streptomyces strain MBK6.</title>
        <authorList>
            <person name="Baral B."/>
            <person name="Siitonen V."/>
            <person name="Laughlin M."/>
            <person name="Yamada K."/>
            <person name="Ilomaeki M."/>
            <person name="Metsae-Ketelae M."/>
            <person name="Niemi J."/>
        </authorList>
    </citation>
    <scope>NUCLEOTIDE SEQUENCE [LARGE SCALE GENOMIC DNA]</scope>
    <source>
        <strain evidence="12 13">MBK6</strain>
    </source>
</reference>
<dbReference type="InterPro" id="IPR000691">
    <property type="entry name" value="Prot_inh_I16_SSI"/>
</dbReference>
<dbReference type="Proteomes" id="UP000587608">
    <property type="component" value="Unassembled WGS sequence"/>
</dbReference>
<dbReference type="Gene3D" id="3.30.350.10">
    <property type="entry name" value="Subtilisin inhibitor-like"/>
    <property type="match status" value="1"/>
</dbReference>
<keyword evidence="6 8" id="KW-0722">Serine protease inhibitor</keyword>
<evidence type="ECO:0000256" key="3">
    <source>
        <dbReference type="ARBA" id="ARBA00011738"/>
    </source>
</evidence>
<accession>A0A7W2DPM5</accession>
<dbReference type="EMBL" id="JACERG010000003">
    <property type="protein sequence ID" value="MBA5220677.1"/>
    <property type="molecule type" value="Genomic_DNA"/>
</dbReference>
<dbReference type="GO" id="GO:0004867">
    <property type="term" value="F:serine-type endopeptidase inhibitor activity"/>
    <property type="evidence" value="ECO:0007669"/>
    <property type="project" value="UniProtKB-KW"/>
</dbReference>
<dbReference type="GO" id="GO:0006508">
    <property type="term" value="P:proteolysis"/>
    <property type="evidence" value="ECO:0007669"/>
    <property type="project" value="UniProtKB-KW"/>
</dbReference>
<keyword evidence="5 8" id="KW-0646">Protease inhibitor</keyword>
<organism evidence="12 13">
    <name type="scientific">Streptomyces griseoaurantiacus</name>
    <dbReference type="NCBI Taxonomy" id="68213"/>
    <lineage>
        <taxon>Bacteria</taxon>
        <taxon>Bacillati</taxon>
        <taxon>Actinomycetota</taxon>
        <taxon>Actinomycetes</taxon>
        <taxon>Kitasatosporales</taxon>
        <taxon>Streptomycetaceae</taxon>
        <taxon>Streptomyces</taxon>
        <taxon>Streptomyces aurantiacus group</taxon>
    </lineage>
</organism>
<dbReference type="GO" id="GO:0005576">
    <property type="term" value="C:extracellular region"/>
    <property type="evidence" value="ECO:0007669"/>
    <property type="project" value="UniProtKB-SubCell"/>
</dbReference>
<evidence type="ECO:0000256" key="9">
    <source>
        <dbReference type="SAM" id="MobiDB-lite"/>
    </source>
</evidence>
<evidence type="ECO:0000313" key="13">
    <source>
        <dbReference type="Proteomes" id="UP000587608"/>
    </source>
</evidence>
<name>A0A7W2DPM5_9ACTN</name>
<dbReference type="PROSITE" id="PS00999">
    <property type="entry name" value="SSI"/>
    <property type="match status" value="1"/>
</dbReference>
<dbReference type="SUPFAM" id="SSF55399">
    <property type="entry name" value="Subtilisin inhibitor"/>
    <property type="match status" value="1"/>
</dbReference>
<dbReference type="GO" id="GO:0008233">
    <property type="term" value="F:peptidase activity"/>
    <property type="evidence" value="ECO:0007669"/>
    <property type="project" value="UniProtKB-KW"/>
</dbReference>
<evidence type="ECO:0000256" key="4">
    <source>
        <dbReference type="ARBA" id="ARBA00022525"/>
    </source>
</evidence>
<dbReference type="InterPro" id="IPR023549">
    <property type="entry name" value="Subtilisin_inhibitor"/>
</dbReference>
<comment type="subcellular location">
    <subcellularLocation>
        <location evidence="1">Secreted</location>
    </subcellularLocation>
</comment>
<evidence type="ECO:0000256" key="7">
    <source>
        <dbReference type="ARBA" id="ARBA00023157"/>
    </source>
</evidence>
<sequence>MGGGNRRADAQGMTHTTTALRTALLAALTLLAASPAPAHALPGRHAPGNHLYLTVTRGTGADAAGGTLLLCDPPRGHARADRACAELDAAGGDLDRLPGRDTYCPMVHAPVTARARGLWEGHRVAYTRTFPNRCVLGARTGAVFGFSEDGPSGPDGPDRPGPDARPLPGRR</sequence>
<dbReference type="Pfam" id="PF00720">
    <property type="entry name" value="SSI"/>
    <property type="match status" value="1"/>
</dbReference>
<dbReference type="AlphaFoldDB" id="A0A7W2DPM5"/>
<protein>
    <submittedName>
        <fullName evidence="12">Serine protease</fullName>
    </submittedName>
</protein>
<keyword evidence="4" id="KW-0964">Secreted</keyword>
<evidence type="ECO:0000256" key="2">
    <source>
        <dbReference type="ARBA" id="ARBA00010472"/>
    </source>
</evidence>
<feature type="signal peptide" evidence="10">
    <location>
        <begin position="1"/>
        <end position="40"/>
    </location>
</feature>
<keyword evidence="10" id="KW-0732">Signal</keyword>
<feature type="region of interest" description="Disordered" evidence="9">
    <location>
        <begin position="145"/>
        <end position="171"/>
    </location>
</feature>
<evidence type="ECO:0000259" key="11">
    <source>
        <dbReference type="Pfam" id="PF00720"/>
    </source>
</evidence>
<gene>
    <name evidence="12" type="ORF">H1X69_04485</name>
</gene>
<evidence type="ECO:0000256" key="1">
    <source>
        <dbReference type="ARBA" id="ARBA00004613"/>
    </source>
</evidence>